<proteinExistence type="predicted"/>
<name>A0A1H5XVU3_9FLAO</name>
<organism evidence="1 2">
    <name type="scientific">Halpernia humi</name>
    <dbReference type="NCBI Taxonomy" id="493375"/>
    <lineage>
        <taxon>Bacteria</taxon>
        <taxon>Pseudomonadati</taxon>
        <taxon>Bacteroidota</taxon>
        <taxon>Flavobacteriia</taxon>
        <taxon>Flavobacteriales</taxon>
        <taxon>Weeksellaceae</taxon>
        <taxon>Chryseobacterium group</taxon>
        <taxon>Halpernia</taxon>
    </lineage>
</organism>
<accession>A0A1H5XVU3</accession>
<evidence type="ECO:0000313" key="2">
    <source>
        <dbReference type="Proteomes" id="UP000236738"/>
    </source>
</evidence>
<protein>
    <recommendedName>
        <fullName evidence="3">Guanylate cyclase domain-containing protein</fullName>
    </recommendedName>
</protein>
<gene>
    <name evidence="1" type="ORF">SAMN05421847_1577</name>
</gene>
<keyword evidence="2" id="KW-1185">Reference proteome</keyword>
<sequence length="207" mass="23784">MPITDFHGDTFVAFTDISGFKELMKNDAIALEALKHFYQTGFNVLRDVENVEGFFVSDCGILFSRGGDVETKLANILDAISKINRKMIEKDYMLTTSISYGHFDYRGKIEFQGIEKNPIYGGAYVQSFLDNETGKPKIQPGQCRLLKKNLPEVVIENIPLLVEKANDKQHLYYYWNLEDPDQIENFESRYRDSYSLKYTGMLTALKS</sequence>
<evidence type="ECO:0008006" key="3">
    <source>
        <dbReference type="Google" id="ProtNLM"/>
    </source>
</evidence>
<dbReference type="EMBL" id="FNUS01000003">
    <property type="protein sequence ID" value="SEG15919.1"/>
    <property type="molecule type" value="Genomic_DNA"/>
</dbReference>
<reference evidence="2" key="1">
    <citation type="submission" date="2016-10" db="EMBL/GenBank/DDBJ databases">
        <authorList>
            <person name="Varghese N."/>
            <person name="Submissions S."/>
        </authorList>
    </citation>
    <scope>NUCLEOTIDE SEQUENCE [LARGE SCALE GENOMIC DNA]</scope>
    <source>
        <strain evidence="2">DSM 21580</strain>
    </source>
</reference>
<dbReference type="AlphaFoldDB" id="A0A1H5XVU3"/>
<dbReference type="OrthoDB" id="1439729at2"/>
<evidence type="ECO:0000313" key="1">
    <source>
        <dbReference type="EMBL" id="SEG15919.1"/>
    </source>
</evidence>
<dbReference type="Proteomes" id="UP000236738">
    <property type="component" value="Unassembled WGS sequence"/>
</dbReference>
<dbReference type="RefSeq" id="WP_103913550.1">
    <property type="nucleotide sequence ID" value="NZ_FNUS01000003.1"/>
</dbReference>